<keyword evidence="2" id="KW-1133">Transmembrane helix</keyword>
<evidence type="ECO:0000256" key="2">
    <source>
        <dbReference type="SAM" id="Phobius"/>
    </source>
</evidence>
<reference evidence="3 4" key="1">
    <citation type="submission" date="2016-10" db="EMBL/GenBank/DDBJ databases">
        <authorList>
            <person name="de Groot N.N."/>
        </authorList>
    </citation>
    <scope>NUCLEOTIDE SEQUENCE [LARGE SCALE GENOMIC DNA]</scope>
    <source>
        <strain evidence="3 4">CPCC 202699</strain>
    </source>
</reference>
<feature type="region of interest" description="Disordered" evidence="1">
    <location>
        <begin position="268"/>
        <end position="294"/>
    </location>
</feature>
<protein>
    <submittedName>
        <fullName evidence="3">Uncharacterized protein</fullName>
    </submittedName>
</protein>
<keyword evidence="2" id="KW-0472">Membrane</keyword>
<evidence type="ECO:0000313" key="3">
    <source>
        <dbReference type="EMBL" id="SDW24722.1"/>
    </source>
</evidence>
<dbReference type="InterPro" id="IPR047789">
    <property type="entry name" value="CU044_5270-like"/>
</dbReference>
<dbReference type="STRING" id="589385.SAMN05421504_10159"/>
<proteinExistence type="predicted"/>
<gene>
    <name evidence="3" type="ORF">SAMN05421504_10159</name>
</gene>
<evidence type="ECO:0000313" key="4">
    <source>
        <dbReference type="Proteomes" id="UP000199515"/>
    </source>
</evidence>
<sequence>MNDLEEIRRLFPPAAAPDPSVVAQARARVFNAKPASPRIGRRAMLAAAIGAAVVAGVVVVADTKPAGPLSGREVLLVAATQAAKEPATSGRFYRSRKLDVAESDVGNAPDFYQTSTRILSENWVAADPAAPDFGGTVNLGSKPTKPSDVEAWKRQGSPAQITARDGITVIVLGAGEPRFGEVNREEVLGYGVGPNGERLYLTRQEMNSLPADPDQLKSFFLGKPLDPRIDGEAWLIRFATYLLSEFPIRPEARAGLFRMLAGLDGVRSEGPATDPEGRPGMALTIDPEKGRNEGPVRLIVDTTTGKLLSYEFKTTVPPGSSPINSLVQVVLSAEWTNDEPKPPSAEAP</sequence>
<dbReference type="Proteomes" id="UP000199515">
    <property type="component" value="Unassembled WGS sequence"/>
</dbReference>
<keyword evidence="2" id="KW-0812">Transmembrane</keyword>
<organism evidence="3 4">
    <name type="scientific">Amycolatopsis xylanica</name>
    <dbReference type="NCBI Taxonomy" id="589385"/>
    <lineage>
        <taxon>Bacteria</taxon>
        <taxon>Bacillati</taxon>
        <taxon>Actinomycetota</taxon>
        <taxon>Actinomycetes</taxon>
        <taxon>Pseudonocardiales</taxon>
        <taxon>Pseudonocardiaceae</taxon>
        <taxon>Amycolatopsis</taxon>
    </lineage>
</organism>
<dbReference type="EMBL" id="FNON01000001">
    <property type="protein sequence ID" value="SDW24722.1"/>
    <property type="molecule type" value="Genomic_DNA"/>
</dbReference>
<feature type="transmembrane region" description="Helical" evidence="2">
    <location>
        <begin position="43"/>
        <end position="61"/>
    </location>
</feature>
<evidence type="ECO:0000256" key="1">
    <source>
        <dbReference type="SAM" id="MobiDB-lite"/>
    </source>
</evidence>
<dbReference type="RefSeq" id="WP_091285063.1">
    <property type="nucleotide sequence ID" value="NZ_FNON01000001.1"/>
</dbReference>
<keyword evidence="4" id="KW-1185">Reference proteome</keyword>
<dbReference type="AlphaFoldDB" id="A0A1H2RZ11"/>
<dbReference type="OrthoDB" id="3425969at2"/>
<accession>A0A1H2RZ11</accession>
<name>A0A1H2RZ11_9PSEU</name>
<dbReference type="NCBIfam" id="NF038083">
    <property type="entry name" value="CU044_5270_fam"/>
    <property type="match status" value="1"/>
</dbReference>